<dbReference type="InterPro" id="IPR013766">
    <property type="entry name" value="Thioredoxin_domain"/>
</dbReference>
<evidence type="ECO:0000259" key="1">
    <source>
        <dbReference type="PROSITE" id="PS51352"/>
    </source>
</evidence>
<dbReference type="RefSeq" id="WP_166274453.1">
    <property type="nucleotide sequence ID" value="NZ_JTHE03000044.1"/>
</dbReference>
<evidence type="ECO:0000313" key="3">
    <source>
        <dbReference type="Proteomes" id="UP000031561"/>
    </source>
</evidence>
<dbReference type="AlphaFoldDB" id="A0ABD4T1S0"/>
<dbReference type="PANTHER" id="PTHR47353">
    <property type="entry name" value="THIOREDOXIN-LIKE PROTEIN HCF164, CHLOROPLASTIC"/>
    <property type="match status" value="1"/>
</dbReference>
<gene>
    <name evidence="2" type="ORF">QQ91_0007150</name>
</gene>
<accession>A0ABD4T1S0</accession>
<dbReference type="PANTHER" id="PTHR47353:SF1">
    <property type="entry name" value="THIOREDOXIN-LIKE PROTEIN HCF164, CHLOROPLASTIC"/>
    <property type="match status" value="1"/>
</dbReference>
<dbReference type="PROSITE" id="PS51352">
    <property type="entry name" value="THIOREDOXIN_2"/>
    <property type="match status" value="1"/>
</dbReference>
<dbReference type="Pfam" id="PF00085">
    <property type="entry name" value="Thioredoxin"/>
    <property type="match status" value="1"/>
</dbReference>
<dbReference type="SUPFAM" id="SSF52833">
    <property type="entry name" value="Thioredoxin-like"/>
    <property type="match status" value="1"/>
</dbReference>
<keyword evidence="3" id="KW-1185">Reference proteome</keyword>
<protein>
    <submittedName>
        <fullName evidence="2">Thioredoxin domain-containing protein</fullName>
    </submittedName>
</protein>
<sequence length="163" mass="17879">MGRRINPRFTGLRRLAQIPRALLLIVLMLGLGLPAPSALAGISPVAELMAQQALVQQSVPYAEAIANSRPTLVEFYADWCGSCRALAPTLQSLHQAFSSQVDFVMLNIDDPQWRQQIQQFHATGVPHLALLEADHSLVQSWVGIVPEAILTKQIRRLISASPP</sequence>
<dbReference type="InterPro" id="IPR036249">
    <property type="entry name" value="Thioredoxin-like_sf"/>
</dbReference>
<dbReference type="PROSITE" id="PS00194">
    <property type="entry name" value="THIOREDOXIN_1"/>
    <property type="match status" value="1"/>
</dbReference>
<organism evidence="2 3">
    <name type="scientific">Lyngbya confervoides BDU141951</name>
    <dbReference type="NCBI Taxonomy" id="1574623"/>
    <lineage>
        <taxon>Bacteria</taxon>
        <taxon>Bacillati</taxon>
        <taxon>Cyanobacteriota</taxon>
        <taxon>Cyanophyceae</taxon>
        <taxon>Oscillatoriophycideae</taxon>
        <taxon>Oscillatoriales</taxon>
        <taxon>Microcoleaceae</taxon>
        <taxon>Lyngbya</taxon>
    </lineage>
</organism>
<dbReference type="InterPro" id="IPR044241">
    <property type="entry name" value="TxlA/HCF164"/>
</dbReference>
<dbReference type="Gene3D" id="3.40.30.10">
    <property type="entry name" value="Glutaredoxin"/>
    <property type="match status" value="1"/>
</dbReference>
<dbReference type="InterPro" id="IPR017937">
    <property type="entry name" value="Thioredoxin_CS"/>
</dbReference>
<comment type="caution">
    <text evidence="2">The sequence shown here is derived from an EMBL/GenBank/DDBJ whole genome shotgun (WGS) entry which is preliminary data.</text>
</comment>
<dbReference type="Proteomes" id="UP000031561">
    <property type="component" value="Unassembled WGS sequence"/>
</dbReference>
<dbReference type="EMBL" id="JTHE03000044">
    <property type="protein sequence ID" value="MCM1982599.1"/>
    <property type="molecule type" value="Genomic_DNA"/>
</dbReference>
<feature type="domain" description="Thioredoxin" evidence="1">
    <location>
        <begin position="29"/>
        <end position="163"/>
    </location>
</feature>
<evidence type="ECO:0000313" key="2">
    <source>
        <dbReference type="EMBL" id="MCM1982599.1"/>
    </source>
</evidence>
<reference evidence="2 3" key="1">
    <citation type="journal article" date="2015" name="Genome Announc.">
        <title>Draft Genome Sequence of Filamentous Marine Cyanobacterium Lyngbya confervoides Strain BDU141951.</title>
        <authorList>
            <person name="Chandrababunaidu M.M."/>
            <person name="Sen D."/>
            <person name="Tripathy S."/>
        </authorList>
    </citation>
    <scope>NUCLEOTIDE SEQUENCE [LARGE SCALE GENOMIC DNA]</scope>
    <source>
        <strain evidence="2 3">BDU141951</strain>
    </source>
</reference>
<name>A0ABD4T1S0_9CYAN</name>
<proteinExistence type="predicted"/>